<evidence type="ECO:0000256" key="5">
    <source>
        <dbReference type="ARBA" id="ARBA00023136"/>
    </source>
</evidence>
<evidence type="ECO:0000256" key="7">
    <source>
        <dbReference type="SAM" id="Phobius"/>
    </source>
</evidence>
<keyword evidence="4 7" id="KW-1133">Transmembrane helix</keyword>
<accession>A3DPH0</accession>
<comment type="subcellular location">
    <subcellularLocation>
        <location evidence="1">Cell membrane</location>
        <topology evidence="1">Multi-pass membrane protein</topology>
    </subcellularLocation>
</comment>
<reference evidence="11" key="1">
    <citation type="journal article" date="2009" name="BMC Genomics">
        <title>The complete genome sequence of Staphylothermus marinus reveals differences in sulfur metabolism among heterotrophic Crenarchaeota.</title>
        <authorList>
            <person name="Anderson I.J."/>
            <person name="Dharmarajan L."/>
            <person name="Rodriguez J."/>
            <person name="Hooper S."/>
            <person name="Porat I."/>
            <person name="Ulrich L.E."/>
            <person name="Elkins J.G."/>
            <person name="Mavromatis K."/>
            <person name="Sun H."/>
            <person name="Land M."/>
            <person name="Lapidus A."/>
            <person name="Lucas S."/>
            <person name="Barry K."/>
            <person name="Huber H."/>
            <person name="Zhulin I.B."/>
            <person name="Whitman W.B."/>
            <person name="Mukhopadhyay B."/>
            <person name="Woese C."/>
            <person name="Bristow J."/>
            <person name="Kyrpides N."/>
        </authorList>
    </citation>
    <scope>NUCLEOTIDE SEQUENCE [LARGE SCALE GENOMIC DNA]</scope>
    <source>
        <strain evidence="11">ATCC 43588 / DSM 3639 / JCM 9404 / F1</strain>
    </source>
</reference>
<protein>
    <recommendedName>
        <fullName evidence="12">ABC transporter permease</fullName>
    </recommendedName>
</protein>
<sequence length="407" mass="43538">MITMFISDIIRLAMKTLSEKKVRAILTIIGIAIGPLALITINSVTSGYSRYIVQQIQGFGQNLVVVMSTEEYTVTRDDLELLKTINGVVDASPFYSTQGTMRIGGEEKDVFIYAVDYDFLFKAIPSLKIGEGEIPSSTEISKCIVGHDIAYNDEGKEVYKVGDVISIRVVKVKSGGKLEIKHVSLAISAILEKYGGAALLNPDKTIFMSMNGAEKLLGVKKWSGILLYVKDPSMINNVTNTIRNIYGRSVDVISFLAFAQIASSISNAVNFMTFSASLAAFAVAIAGVAATMITSVIERTREIGVMKALGFTDGQVLVLIIAEGIVMSLIGAVIGITLGVVGAYALASRGLVISSGTSKIVINAQPDINVFNVSLTIILTIMVGIVGSIFPAYRAAKIPPAVALRYE</sequence>
<dbReference type="eggNOG" id="arCOG02312">
    <property type="taxonomic scope" value="Archaea"/>
</dbReference>
<dbReference type="AlphaFoldDB" id="A3DPH0"/>
<dbReference type="Pfam" id="PF02687">
    <property type="entry name" value="FtsX"/>
    <property type="match status" value="1"/>
</dbReference>
<feature type="transmembrane region" description="Helical" evidence="7">
    <location>
        <begin position="368"/>
        <end position="390"/>
    </location>
</feature>
<keyword evidence="2" id="KW-1003">Cell membrane</keyword>
<feature type="transmembrane region" description="Helical" evidence="7">
    <location>
        <begin position="21"/>
        <end position="41"/>
    </location>
</feature>
<dbReference type="PANTHER" id="PTHR30572">
    <property type="entry name" value="MEMBRANE COMPONENT OF TRANSPORTER-RELATED"/>
    <property type="match status" value="1"/>
</dbReference>
<comment type="similarity">
    <text evidence="6">Belongs to the ABC-4 integral membrane protein family.</text>
</comment>
<evidence type="ECO:0000256" key="3">
    <source>
        <dbReference type="ARBA" id="ARBA00022692"/>
    </source>
</evidence>
<name>A3DPH0_STAMF</name>
<evidence type="ECO:0000259" key="9">
    <source>
        <dbReference type="Pfam" id="PF12704"/>
    </source>
</evidence>
<feature type="domain" description="ABC3 transporter permease C-terminal" evidence="8">
    <location>
        <begin position="275"/>
        <end position="400"/>
    </location>
</feature>
<dbReference type="InterPro" id="IPR025857">
    <property type="entry name" value="MacB_PCD"/>
</dbReference>
<dbReference type="GO" id="GO:0022857">
    <property type="term" value="F:transmembrane transporter activity"/>
    <property type="evidence" value="ECO:0007669"/>
    <property type="project" value="TreeGrafter"/>
</dbReference>
<evidence type="ECO:0008006" key="12">
    <source>
        <dbReference type="Google" id="ProtNLM"/>
    </source>
</evidence>
<feature type="transmembrane region" description="Helical" evidence="7">
    <location>
        <begin position="317"/>
        <end position="347"/>
    </location>
</feature>
<organism evidence="10 11">
    <name type="scientific">Staphylothermus marinus (strain ATCC 43588 / DSM 3639 / JCM 9404 / F1)</name>
    <dbReference type="NCBI Taxonomy" id="399550"/>
    <lineage>
        <taxon>Archaea</taxon>
        <taxon>Thermoproteota</taxon>
        <taxon>Thermoprotei</taxon>
        <taxon>Desulfurococcales</taxon>
        <taxon>Desulfurococcaceae</taxon>
        <taxon>Staphylothermus</taxon>
    </lineage>
</organism>
<evidence type="ECO:0000313" key="11">
    <source>
        <dbReference type="Proteomes" id="UP000000254"/>
    </source>
</evidence>
<keyword evidence="11" id="KW-1185">Reference proteome</keyword>
<gene>
    <name evidence="10" type="ordered locus">Smar_1440</name>
</gene>
<keyword evidence="5 7" id="KW-0472">Membrane</keyword>
<reference evidence="10 11" key="2">
    <citation type="journal article" date="2009" name="Stand. Genomic Sci.">
        <title>Complete genome sequence of Staphylothermus marinus Stetter and Fiala 1986 type strain F1.</title>
        <authorList>
            <person name="Anderson I.J."/>
            <person name="Sun H."/>
            <person name="Lapidus A."/>
            <person name="Copeland A."/>
            <person name="Glavina Del Rio T."/>
            <person name="Tice H."/>
            <person name="Dalin E."/>
            <person name="Lucas S."/>
            <person name="Barry K."/>
            <person name="Land M."/>
            <person name="Richardson P."/>
            <person name="Huber H."/>
            <person name="Kyrpides N.C."/>
        </authorList>
    </citation>
    <scope>NUCLEOTIDE SEQUENCE [LARGE SCALE GENOMIC DNA]</scope>
    <source>
        <strain evidence="11">ATCC 43588 / DSM 3639 / JCM 9404 / F1</strain>
    </source>
</reference>
<dbReference type="STRING" id="399550.Smar_1440"/>
<dbReference type="Pfam" id="PF12704">
    <property type="entry name" value="MacB_PCD"/>
    <property type="match status" value="1"/>
</dbReference>
<evidence type="ECO:0000256" key="4">
    <source>
        <dbReference type="ARBA" id="ARBA00022989"/>
    </source>
</evidence>
<dbReference type="PANTHER" id="PTHR30572:SF4">
    <property type="entry name" value="ABC TRANSPORTER PERMEASE YTRF"/>
    <property type="match status" value="1"/>
</dbReference>
<evidence type="ECO:0000256" key="2">
    <source>
        <dbReference type="ARBA" id="ARBA00022475"/>
    </source>
</evidence>
<dbReference type="EMBL" id="CP000575">
    <property type="protein sequence ID" value="ABN70530.1"/>
    <property type="molecule type" value="Genomic_DNA"/>
</dbReference>
<feature type="transmembrane region" description="Helical" evidence="7">
    <location>
        <begin position="278"/>
        <end position="297"/>
    </location>
</feature>
<evidence type="ECO:0000259" key="8">
    <source>
        <dbReference type="Pfam" id="PF02687"/>
    </source>
</evidence>
<evidence type="ECO:0000256" key="6">
    <source>
        <dbReference type="ARBA" id="ARBA00038076"/>
    </source>
</evidence>
<feature type="domain" description="MacB-like periplasmic core" evidence="9">
    <location>
        <begin position="25"/>
        <end position="244"/>
    </location>
</feature>
<keyword evidence="3 7" id="KW-0812">Transmembrane</keyword>
<dbReference type="KEGG" id="smr:Smar_1440"/>
<dbReference type="Proteomes" id="UP000000254">
    <property type="component" value="Chromosome"/>
</dbReference>
<dbReference type="GO" id="GO:0005886">
    <property type="term" value="C:plasma membrane"/>
    <property type="evidence" value="ECO:0007669"/>
    <property type="project" value="UniProtKB-SubCell"/>
</dbReference>
<dbReference type="InterPro" id="IPR050250">
    <property type="entry name" value="Macrolide_Exporter_MacB"/>
</dbReference>
<evidence type="ECO:0000256" key="1">
    <source>
        <dbReference type="ARBA" id="ARBA00004651"/>
    </source>
</evidence>
<dbReference type="InterPro" id="IPR003838">
    <property type="entry name" value="ABC3_permease_C"/>
</dbReference>
<proteinExistence type="inferred from homology"/>
<evidence type="ECO:0000313" key="10">
    <source>
        <dbReference type="EMBL" id="ABN70530.1"/>
    </source>
</evidence>
<dbReference type="HOGENOM" id="CLU_000604_8_0_2"/>